<feature type="region of interest" description="Disordered" evidence="1">
    <location>
        <begin position="75"/>
        <end position="99"/>
    </location>
</feature>
<comment type="caution">
    <text evidence="2">The sequence shown here is derived from an EMBL/GenBank/DDBJ whole genome shotgun (WGS) entry which is preliminary data.</text>
</comment>
<evidence type="ECO:0000313" key="3">
    <source>
        <dbReference type="Proteomes" id="UP000494256"/>
    </source>
</evidence>
<protein>
    <submittedName>
        <fullName evidence="2">Uncharacterized protein</fullName>
    </submittedName>
</protein>
<evidence type="ECO:0000256" key="1">
    <source>
        <dbReference type="SAM" id="MobiDB-lite"/>
    </source>
</evidence>
<name>A0A8S1B250_ARCPL</name>
<dbReference type="Proteomes" id="UP000494256">
    <property type="component" value="Unassembled WGS sequence"/>
</dbReference>
<evidence type="ECO:0000313" key="2">
    <source>
        <dbReference type="EMBL" id="CAB3253490.1"/>
    </source>
</evidence>
<dbReference type="AlphaFoldDB" id="A0A8S1B250"/>
<dbReference type="EMBL" id="CADEBD010000391">
    <property type="protein sequence ID" value="CAB3253490.1"/>
    <property type="molecule type" value="Genomic_DNA"/>
</dbReference>
<proteinExistence type="predicted"/>
<feature type="region of interest" description="Disordered" evidence="1">
    <location>
        <begin position="1"/>
        <end position="51"/>
    </location>
</feature>
<gene>
    <name evidence="2" type="ORF">APLA_LOCUS14312</name>
</gene>
<dbReference type="OrthoDB" id="7296423at2759"/>
<accession>A0A8S1B250</accession>
<reference evidence="2 3" key="1">
    <citation type="submission" date="2020-04" db="EMBL/GenBank/DDBJ databases">
        <authorList>
            <person name="Wallbank WR R."/>
            <person name="Pardo Diaz C."/>
            <person name="Kozak K."/>
            <person name="Martin S."/>
            <person name="Jiggins C."/>
            <person name="Moest M."/>
            <person name="Warren A I."/>
            <person name="Byers J.R.P. K."/>
            <person name="Montejo-Kovacevich G."/>
            <person name="Yen C E."/>
        </authorList>
    </citation>
    <scope>NUCLEOTIDE SEQUENCE [LARGE SCALE GENOMIC DNA]</scope>
</reference>
<organism evidence="2 3">
    <name type="scientific">Arctia plantaginis</name>
    <name type="common">Wood tiger moth</name>
    <name type="synonym">Phalaena plantaginis</name>
    <dbReference type="NCBI Taxonomy" id="874455"/>
    <lineage>
        <taxon>Eukaryota</taxon>
        <taxon>Metazoa</taxon>
        <taxon>Ecdysozoa</taxon>
        <taxon>Arthropoda</taxon>
        <taxon>Hexapoda</taxon>
        <taxon>Insecta</taxon>
        <taxon>Pterygota</taxon>
        <taxon>Neoptera</taxon>
        <taxon>Endopterygota</taxon>
        <taxon>Lepidoptera</taxon>
        <taxon>Glossata</taxon>
        <taxon>Ditrysia</taxon>
        <taxon>Noctuoidea</taxon>
        <taxon>Erebidae</taxon>
        <taxon>Arctiinae</taxon>
        <taxon>Arctia</taxon>
    </lineage>
</organism>
<sequence length="99" mass="10870">MRSSMRGSGGGARSARASRGSTRFTQQRGAGQGFGDGSGRTSQCQGCRGADHNYDTCRFRSYVCRRCKRTDTFAGRARSTQHSGYPLRYLGEDSNEDEN</sequence>